<dbReference type="OrthoDB" id="9815644at2"/>
<feature type="domain" description="Methyltransferase putative zinc binding" evidence="1">
    <location>
        <begin position="19"/>
        <end position="76"/>
    </location>
</feature>
<accession>A0A1Y5S904</accession>
<dbReference type="InterPro" id="IPR038576">
    <property type="entry name" value="Methyltransf_Zn-bd_dom_put_sf"/>
</dbReference>
<proteinExistence type="predicted"/>
<evidence type="ECO:0000313" key="4">
    <source>
        <dbReference type="Proteomes" id="UP000193870"/>
    </source>
</evidence>
<dbReference type="Pfam" id="PF08421">
    <property type="entry name" value="Methyltransf_13"/>
    <property type="match status" value="1"/>
</dbReference>
<keyword evidence="3" id="KW-0489">Methyltransferase</keyword>
<sequence>MQALHQPLATPSPELLTQCRCCLSEDLYCFLPLGLHSPANMFIRPDQADQPQPTFPLDAQVCLGCGLVQVADQIPAGFFEHYLYVPSGAETMHTHFAGLAAALEKRAQGGLIVDVGCNDGLMLAAAKAQGSRTLGIDPAENIAAMARDRGIEVFNDYFTPATARFVAMRYGRAEVISTTNTFNHIGDLHAFMEAVATLLTEQGTFVIEVPWGLKILEGNQFDNIYHEHVSELSLLSIRKLVEHFDMDVVDVERLPVHGGSMRVYIRRVACGERPSAEVGAMLAEEEAAGMTARQTWQAFAERVAEIRTTLLKMIDDARSEGLTVAGYGAPAKGNTLLTYFGIGPDRVSFLVDRNPLKQNMLAPGSGIPVKSPDAIQTERPDILLVLAWNFLDEILEQQRDFAARGGKFIVPLPQPRLI</sequence>
<dbReference type="AlphaFoldDB" id="A0A1Y5S904"/>
<dbReference type="Gene3D" id="3.40.50.720">
    <property type="entry name" value="NAD(P)-binding Rossmann-like Domain"/>
    <property type="match status" value="1"/>
</dbReference>
<dbReference type="PANTHER" id="PTHR43861:SF5">
    <property type="entry name" value="BLL5978 PROTEIN"/>
    <property type="match status" value="1"/>
</dbReference>
<name>A0A1Y5S904_9RHOB</name>
<dbReference type="Gene3D" id="6.10.250.3100">
    <property type="match status" value="1"/>
</dbReference>
<keyword evidence="4" id="KW-1185">Reference proteome</keyword>
<reference evidence="3 4" key="1">
    <citation type="submission" date="2017-03" db="EMBL/GenBank/DDBJ databases">
        <authorList>
            <person name="Afonso C.L."/>
            <person name="Miller P.J."/>
            <person name="Scott M.A."/>
            <person name="Spackman E."/>
            <person name="Goraichik I."/>
            <person name="Dimitrov K.M."/>
            <person name="Suarez D.L."/>
            <person name="Swayne D.E."/>
        </authorList>
    </citation>
    <scope>NUCLEOTIDE SEQUENCE [LARGE SCALE GENOMIC DNA]</scope>
    <source>
        <strain evidence="3 4">CECT 7066</strain>
    </source>
</reference>
<keyword evidence="3" id="KW-0830">Ubiquinone</keyword>
<dbReference type="EMBL" id="FWFV01000003">
    <property type="protein sequence ID" value="SLN34544.1"/>
    <property type="molecule type" value="Genomic_DNA"/>
</dbReference>
<dbReference type="GO" id="GO:0008168">
    <property type="term" value="F:methyltransferase activity"/>
    <property type="evidence" value="ECO:0007669"/>
    <property type="project" value="UniProtKB-KW"/>
</dbReference>
<dbReference type="SUPFAM" id="SSF53335">
    <property type="entry name" value="S-adenosyl-L-methionine-dependent methyltransferases"/>
    <property type="match status" value="1"/>
</dbReference>
<evidence type="ECO:0000259" key="2">
    <source>
        <dbReference type="Pfam" id="PF08484"/>
    </source>
</evidence>
<dbReference type="CDD" id="cd02440">
    <property type="entry name" value="AdoMet_MTases"/>
    <property type="match status" value="1"/>
</dbReference>
<dbReference type="InterPro" id="IPR013630">
    <property type="entry name" value="Methyltransf_Zn-bd_dom_put"/>
</dbReference>
<evidence type="ECO:0000313" key="3">
    <source>
        <dbReference type="EMBL" id="SLN34544.1"/>
    </source>
</evidence>
<dbReference type="Proteomes" id="UP000193870">
    <property type="component" value="Unassembled WGS sequence"/>
</dbReference>
<feature type="domain" description="C-methyltransferase" evidence="2">
    <location>
        <begin position="255"/>
        <end position="413"/>
    </location>
</feature>
<dbReference type="Gene3D" id="6.20.50.110">
    <property type="entry name" value="Methyltransferase, zinc-binding domain"/>
    <property type="match status" value="1"/>
</dbReference>
<dbReference type="PANTHER" id="PTHR43861">
    <property type="entry name" value="TRANS-ACONITATE 2-METHYLTRANSFERASE-RELATED"/>
    <property type="match status" value="1"/>
</dbReference>
<protein>
    <submittedName>
        <fullName evidence="3">Bifunctional 3-demethylubiquinone-9 3-methyltransferase/ 2-octaprenyl-6-hydroxy phenol methylase</fullName>
    </submittedName>
</protein>
<dbReference type="InterPro" id="IPR013691">
    <property type="entry name" value="MeTrfase_14"/>
</dbReference>
<dbReference type="Gene3D" id="3.40.50.150">
    <property type="entry name" value="Vaccinia Virus protein VP39"/>
    <property type="match status" value="1"/>
</dbReference>
<organism evidence="3 4">
    <name type="scientific">Palleronia marisminoris</name>
    <dbReference type="NCBI Taxonomy" id="315423"/>
    <lineage>
        <taxon>Bacteria</taxon>
        <taxon>Pseudomonadati</taxon>
        <taxon>Pseudomonadota</taxon>
        <taxon>Alphaproteobacteria</taxon>
        <taxon>Rhodobacterales</taxon>
        <taxon>Roseobacteraceae</taxon>
        <taxon>Palleronia</taxon>
    </lineage>
</organism>
<keyword evidence="3" id="KW-0808">Transferase</keyword>
<dbReference type="STRING" id="315423.SAMN04488020_103170"/>
<gene>
    <name evidence="3" type="ORF">PAM7066_01450</name>
</gene>
<dbReference type="GO" id="GO:0032259">
    <property type="term" value="P:methylation"/>
    <property type="evidence" value="ECO:0007669"/>
    <property type="project" value="UniProtKB-KW"/>
</dbReference>
<evidence type="ECO:0000259" key="1">
    <source>
        <dbReference type="Pfam" id="PF08421"/>
    </source>
</evidence>
<dbReference type="RefSeq" id="WP_085853459.1">
    <property type="nucleotide sequence ID" value="NZ_FOPF01000003.1"/>
</dbReference>
<dbReference type="Pfam" id="PF13489">
    <property type="entry name" value="Methyltransf_23"/>
    <property type="match status" value="1"/>
</dbReference>
<dbReference type="Pfam" id="PF08484">
    <property type="entry name" value="Methyltransf_14"/>
    <property type="match status" value="1"/>
</dbReference>
<dbReference type="InterPro" id="IPR029063">
    <property type="entry name" value="SAM-dependent_MTases_sf"/>
</dbReference>